<feature type="binding site" evidence="2">
    <location>
        <begin position="76"/>
        <end position="78"/>
    </location>
    <ligand>
        <name>substrate</name>
    </ligand>
</feature>
<evidence type="ECO:0000313" key="3">
    <source>
        <dbReference type="EMBL" id="SEA07598.1"/>
    </source>
</evidence>
<dbReference type="AlphaFoldDB" id="A0A1H3Y9N0"/>
<name>A0A1H3Y9N0_9BACT</name>
<reference evidence="3 4" key="1">
    <citation type="submission" date="2016-10" db="EMBL/GenBank/DDBJ databases">
        <authorList>
            <person name="de Groot N.N."/>
        </authorList>
    </citation>
    <scope>NUCLEOTIDE SEQUENCE [LARGE SCALE GENOMIC DNA]</scope>
    <source>
        <strain evidence="3 4">DSM 7343</strain>
    </source>
</reference>
<keyword evidence="4" id="KW-1185">Reference proteome</keyword>
<feature type="binding site" evidence="2">
    <location>
        <position position="80"/>
    </location>
    <ligand>
        <name>substrate</name>
    </ligand>
</feature>
<dbReference type="GO" id="GO:0005829">
    <property type="term" value="C:cytosol"/>
    <property type="evidence" value="ECO:0007669"/>
    <property type="project" value="TreeGrafter"/>
</dbReference>
<sequence length="258" mass="29236">MEVDFISKFMDTKLTVMTNNPPLDHLAIIMDGNGRWAQKHGQPRVAGHQRGVETVVRVVDECVLQGIRFLSLFAFSSENWGRPRDEVDALMSLLLQFLASQRQRMLDDGVRLRVIGDLSRLSVPVQSALVDVEKETATGRNLTLILALSYGGRDEIMRAAKKIAQSALDGDLDINKLDNKTFSGFLDTGDIPEPDLLIRTSGEIRLSNFLLWQSAYAEFYFTDVLWPDFDAADLRIALEDYRKRKRRFGLTDDQLEDV</sequence>
<evidence type="ECO:0000313" key="4">
    <source>
        <dbReference type="Proteomes" id="UP000199409"/>
    </source>
</evidence>
<feature type="binding site" evidence="2">
    <location>
        <position position="199"/>
    </location>
    <ligand>
        <name>substrate</name>
    </ligand>
</feature>
<dbReference type="InterPro" id="IPR036424">
    <property type="entry name" value="UPP_synth-like_sf"/>
</dbReference>
<dbReference type="STRING" id="37625.SAMN05660420_01125"/>
<dbReference type="Pfam" id="PF01255">
    <property type="entry name" value="Prenyltransf"/>
    <property type="match status" value="1"/>
</dbReference>
<keyword evidence="1 2" id="KW-0808">Transferase</keyword>
<dbReference type="PROSITE" id="PS01066">
    <property type="entry name" value="UPP_SYNTHASE"/>
    <property type="match status" value="1"/>
</dbReference>
<feature type="binding site" evidence="2">
    <location>
        <position position="31"/>
    </location>
    <ligand>
        <name>Mg(2+)</name>
        <dbReference type="ChEBI" id="CHEBI:18420"/>
    </ligand>
</feature>
<dbReference type="GO" id="GO:0008834">
    <property type="term" value="F:ditrans,polycis-undecaprenyl-diphosphate synthase [(2E,6E)-farnesyl-diphosphate specific] activity"/>
    <property type="evidence" value="ECO:0007669"/>
    <property type="project" value="TreeGrafter"/>
</dbReference>
<feature type="active site" evidence="2">
    <location>
        <position position="31"/>
    </location>
</feature>
<feature type="binding site" evidence="2">
    <location>
        <position position="44"/>
    </location>
    <ligand>
        <name>substrate</name>
    </ligand>
</feature>
<dbReference type="FunFam" id="3.40.1180.10:FF:000001">
    <property type="entry name" value="(2E,6E)-farnesyl-diphosphate-specific ditrans,polycis-undecaprenyl-diphosphate synthase"/>
    <property type="match status" value="1"/>
</dbReference>
<dbReference type="HAMAP" id="MF_01139">
    <property type="entry name" value="ISPT"/>
    <property type="match status" value="1"/>
</dbReference>
<protein>
    <recommendedName>
        <fullName evidence="2">Isoprenyl transferase</fullName>
        <ecNumber evidence="2">2.5.1.-</ecNumber>
    </recommendedName>
</protein>
<dbReference type="PANTHER" id="PTHR10291">
    <property type="entry name" value="DEHYDRODOLICHYL DIPHOSPHATE SYNTHASE FAMILY MEMBER"/>
    <property type="match status" value="1"/>
</dbReference>
<gene>
    <name evidence="3" type="ORF">SAMN05660420_01125</name>
</gene>
<keyword evidence="2" id="KW-0460">Magnesium</keyword>
<comment type="subunit">
    <text evidence="2">Homodimer.</text>
</comment>
<keyword evidence="2" id="KW-0479">Metal-binding</keyword>
<dbReference type="PANTHER" id="PTHR10291:SF0">
    <property type="entry name" value="DEHYDRODOLICHYL DIPHOSPHATE SYNTHASE 2"/>
    <property type="match status" value="1"/>
</dbReference>
<organism evidence="3 4">
    <name type="scientific">Desulfuromusa kysingii</name>
    <dbReference type="NCBI Taxonomy" id="37625"/>
    <lineage>
        <taxon>Bacteria</taxon>
        <taxon>Pseudomonadati</taxon>
        <taxon>Thermodesulfobacteriota</taxon>
        <taxon>Desulfuromonadia</taxon>
        <taxon>Desulfuromonadales</taxon>
        <taxon>Geopsychrobacteraceae</taxon>
        <taxon>Desulfuromusa</taxon>
    </lineage>
</organism>
<comment type="cofactor">
    <cofactor evidence="2">
        <name>Mg(2+)</name>
        <dbReference type="ChEBI" id="CHEBI:18420"/>
    </cofactor>
    <text evidence="2">Binds 2 magnesium ions per subunit.</text>
</comment>
<dbReference type="CDD" id="cd00475">
    <property type="entry name" value="Cis_IPPS"/>
    <property type="match status" value="1"/>
</dbReference>
<feature type="binding site" evidence="2">
    <location>
        <begin position="205"/>
        <end position="207"/>
    </location>
    <ligand>
        <name>substrate</name>
    </ligand>
</feature>
<dbReference type="EC" id="2.5.1.-" evidence="2"/>
<comment type="function">
    <text evidence="2">Catalyzes the condensation of isopentenyl diphosphate (IPP) with allylic pyrophosphates generating different type of terpenoids.</text>
</comment>
<feature type="binding site" evidence="2">
    <location>
        <position position="48"/>
    </location>
    <ligand>
        <name>substrate</name>
    </ligand>
</feature>
<proteinExistence type="inferred from homology"/>
<dbReference type="GO" id="GO:0000287">
    <property type="term" value="F:magnesium ion binding"/>
    <property type="evidence" value="ECO:0007669"/>
    <property type="project" value="UniProtKB-UniRule"/>
</dbReference>
<dbReference type="NCBIfam" id="TIGR00055">
    <property type="entry name" value="uppS"/>
    <property type="match status" value="1"/>
</dbReference>
<comment type="similarity">
    <text evidence="2">Belongs to the UPP synthase family.</text>
</comment>
<feature type="binding site" evidence="2">
    <location>
        <position position="218"/>
    </location>
    <ligand>
        <name>Mg(2+)</name>
        <dbReference type="ChEBI" id="CHEBI:18420"/>
    </ligand>
</feature>
<dbReference type="EMBL" id="FNQN01000003">
    <property type="protein sequence ID" value="SEA07598.1"/>
    <property type="molecule type" value="Genomic_DNA"/>
</dbReference>
<dbReference type="Gene3D" id="3.40.1180.10">
    <property type="entry name" value="Decaprenyl diphosphate synthase-like"/>
    <property type="match status" value="1"/>
</dbReference>
<feature type="binding site" evidence="2">
    <location>
        <position position="36"/>
    </location>
    <ligand>
        <name>substrate</name>
    </ligand>
</feature>
<accession>A0A1H3Y9N0</accession>
<evidence type="ECO:0000256" key="2">
    <source>
        <dbReference type="HAMAP-Rule" id="MF_01139"/>
    </source>
</evidence>
<dbReference type="GO" id="GO:0016094">
    <property type="term" value="P:polyprenol biosynthetic process"/>
    <property type="evidence" value="ECO:0007669"/>
    <property type="project" value="TreeGrafter"/>
</dbReference>
<dbReference type="InterPro" id="IPR018520">
    <property type="entry name" value="UPP_synth-like_CS"/>
</dbReference>
<feature type="binding site" evidence="2">
    <location>
        <position position="82"/>
    </location>
    <ligand>
        <name>substrate</name>
    </ligand>
</feature>
<dbReference type="Proteomes" id="UP000199409">
    <property type="component" value="Unassembled WGS sequence"/>
</dbReference>
<dbReference type="InterPro" id="IPR001441">
    <property type="entry name" value="UPP_synth-like"/>
</dbReference>
<feature type="active site" description="Proton acceptor" evidence="2">
    <location>
        <position position="79"/>
    </location>
</feature>
<dbReference type="SUPFAM" id="SSF64005">
    <property type="entry name" value="Undecaprenyl diphosphate synthase"/>
    <property type="match status" value="1"/>
</dbReference>
<feature type="binding site" evidence="2">
    <location>
        <begin position="32"/>
        <end position="35"/>
    </location>
    <ligand>
        <name>substrate</name>
    </ligand>
</feature>
<evidence type="ECO:0000256" key="1">
    <source>
        <dbReference type="ARBA" id="ARBA00022679"/>
    </source>
</evidence>